<accession>A0A0E9RP13</accession>
<keyword evidence="1" id="KW-0812">Transmembrane</keyword>
<keyword evidence="1" id="KW-1133">Transmembrane helix</keyword>
<protein>
    <submittedName>
        <fullName evidence="2">Uncharacterized protein</fullName>
    </submittedName>
</protein>
<sequence>MSKCQAIPLRRHFDVLFFFYLFLVYFCWHPK</sequence>
<reference evidence="2" key="2">
    <citation type="journal article" date="2015" name="Fish Shellfish Immunol.">
        <title>Early steps in the European eel (Anguilla anguilla)-Vibrio vulnificus interaction in the gills: Role of the RtxA13 toxin.</title>
        <authorList>
            <person name="Callol A."/>
            <person name="Pajuelo D."/>
            <person name="Ebbesson L."/>
            <person name="Teles M."/>
            <person name="MacKenzie S."/>
            <person name="Amaro C."/>
        </authorList>
    </citation>
    <scope>NUCLEOTIDE SEQUENCE</scope>
</reference>
<name>A0A0E9RP13_ANGAN</name>
<feature type="transmembrane region" description="Helical" evidence="1">
    <location>
        <begin position="12"/>
        <end position="28"/>
    </location>
</feature>
<evidence type="ECO:0000313" key="2">
    <source>
        <dbReference type="EMBL" id="JAH30562.1"/>
    </source>
</evidence>
<evidence type="ECO:0000256" key="1">
    <source>
        <dbReference type="SAM" id="Phobius"/>
    </source>
</evidence>
<dbReference type="EMBL" id="GBXM01078015">
    <property type="protein sequence ID" value="JAH30562.1"/>
    <property type="molecule type" value="Transcribed_RNA"/>
</dbReference>
<reference evidence="2" key="1">
    <citation type="submission" date="2014-11" db="EMBL/GenBank/DDBJ databases">
        <authorList>
            <person name="Amaro Gonzalez C."/>
        </authorList>
    </citation>
    <scope>NUCLEOTIDE SEQUENCE</scope>
</reference>
<dbReference type="AlphaFoldDB" id="A0A0E9RP13"/>
<organism evidence="2">
    <name type="scientific">Anguilla anguilla</name>
    <name type="common">European freshwater eel</name>
    <name type="synonym">Muraena anguilla</name>
    <dbReference type="NCBI Taxonomy" id="7936"/>
    <lineage>
        <taxon>Eukaryota</taxon>
        <taxon>Metazoa</taxon>
        <taxon>Chordata</taxon>
        <taxon>Craniata</taxon>
        <taxon>Vertebrata</taxon>
        <taxon>Euteleostomi</taxon>
        <taxon>Actinopterygii</taxon>
        <taxon>Neopterygii</taxon>
        <taxon>Teleostei</taxon>
        <taxon>Anguilliformes</taxon>
        <taxon>Anguillidae</taxon>
        <taxon>Anguilla</taxon>
    </lineage>
</organism>
<keyword evidence="1" id="KW-0472">Membrane</keyword>
<proteinExistence type="predicted"/>